<dbReference type="PROSITE" id="PS50297">
    <property type="entry name" value="ANK_REP_REGION"/>
    <property type="match status" value="2"/>
</dbReference>
<dbReference type="SUPFAM" id="SSF48403">
    <property type="entry name" value="Ankyrin repeat"/>
    <property type="match status" value="1"/>
</dbReference>
<reference evidence="5 6" key="1">
    <citation type="journal article" date="2020" name="G3 (Bethesda)">
        <title>Improved Reference Genome for Cyclotella cryptica CCMP332, a Model for Cell Wall Morphogenesis, Salinity Adaptation, and Lipid Production in Diatoms (Bacillariophyta).</title>
        <authorList>
            <person name="Roberts W.R."/>
            <person name="Downey K.M."/>
            <person name="Ruck E.C."/>
            <person name="Traller J.C."/>
            <person name="Alverson A.J."/>
        </authorList>
    </citation>
    <scope>NUCLEOTIDE SEQUENCE [LARGE SCALE GENOMIC DNA]</scope>
    <source>
        <strain evidence="5 6">CCMP332</strain>
    </source>
</reference>
<evidence type="ECO:0000313" key="6">
    <source>
        <dbReference type="Proteomes" id="UP001516023"/>
    </source>
</evidence>
<feature type="repeat" description="ANK" evidence="3">
    <location>
        <begin position="5"/>
        <end position="37"/>
    </location>
</feature>
<dbReference type="EMBL" id="JABMIG020000551">
    <property type="protein sequence ID" value="KAL3775202.1"/>
    <property type="molecule type" value="Genomic_DNA"/>
</dbReference>
<evidence type="ECO:0000256" key="3">
    <source>
        <dbReference type="PROSITE-ProRule" id="PRU00023"/>
    </source>
</evidence>
<feature type="repeat" description="ANK" evidence="3">
    <location>
        <begin position="71"/>
        <end position="103"/>
    </location>
</feature>
<feature type="repeat" description="ANK" evidence="3">
    <location>
        <begin position="38"/>
        <end position="70"/>
    </location>
</feature>
<keyword evidence="6" id="KW-1185">Reference proteome</keyword>
<evidence type="ECO:0000256" key="2">
    <source>
        <dbReference type="ARBA" id="ARBA00023043"/>
    </source>
</evidence>
<protein>
    <submittedName>
        <fullName evidence="5">Uncharacterized protein</fullName>
    </submittedName>
</protein>
<evidence type="ECO:0000313" key="5">
    <source>
        <dbReference type="EMBL" id="KAL3775202.1"/>
    </source>
</evidence>
<evidence type="ECO:0000256" key="1">
    <source>
        <dbReference type="ARBA" id="ARBA00022737"/>
    </source>
</evidence>
<dbReference type="Proteomes" id="UP001516023">
    <property type="component" value="Unassembled WGS sequence"/>
</dbReference>
<dbReference type="InterPro" id="IPR002110">
    <property type="entry name" value="Ankyrin_rpt"/>
</dbReference>
<evidence type="ECO:0000256" key="4">
    <source>
        <dbReference type="SAM" id="Coils"/>
    </source>
</evidence>
<dbReference type="PANTHER" id="PTHR24171">
    <property type="entry name" value="ANKYRIN REPEAT DOMAIN-CONTAINING PROTEIN 39-RELATED"/>
    <property type="match status" value="1"/>
</dbReference>
<feature type="coiled-coil region" evidence="4">
    <location>
        <begin position="530"/>
        <end position="567"/>
    </location>
</feature>
<organism evidence="5 6">
    <name type="scientific">Cyclotella cryptica</name>
    <dbReference type="NCBI Taxonomy" id="29204"/>
    <lineage>
        <taxon>Eukaryota</taxon>
        <taxon>Sar</taxon>
        <taxon>Stramenopiles</taxon>
        <taxon>Ochrophyta</taxon>
        <taxon>Bacillariophyta</taxon>
        <taxon>Coscinodiscophyceae</taxon>
        <taxon>Thalassiosirophycidae</taxon>
        <taxon>Stephanodiscales</taxon>
        <taxon>Stephanodiscaceae</taxon>
        <taxon>Cyclotella</taxon>
    </lineage>
</organism>
<name>A0ABD3NGZ4_9STRA</name>
<gene>
    <name evidence="5" type="ORF">HJC23_008295</name>
</gene>
<keyword evidence="4" id="KW-0175">Coiled coil</keyword>
<dbReference type="InterPro" id="IPR036770">
    <property type="entry name" value="Ankyrin_rpt-contain_sf"/>
</dbReference>
<dbReference type="Pfam" id="PF12796">
    <property type="entry name" value="Ank_2"/>
    <property type="match status" value="1"/>
</dbReference>
<accession>A0ABD3NGZ4</accession>
<dbReference type="SMART" id="SM00248">
    <property type="entry name" value="ANK"/>
    <property type="match status" value="4"/>
</dbReference>
<dbReference type="Gene3D" id="1.25.40.20">
    <property type="entry name" value="Ankyrin repeat-containing domain"/>
    <property type="match status" value="2"/>
</dbReference>
<sequence length="716" mass="80519">MNRLDKNKLLLRAADHGDTKKVLRLLDKGADIKARDKFGETSLHLACRWGKVEVVKALLTKGASSKAKDNAGWTPLHEACKNGNLDVVEALLAIGVNLEARNNMGQTPLDVAKLCGKGPVVKLLNTRANGFSLHNASELDQNLITNSAVVAVQKPPAKNSLPDINITSQPTHAAGFYATKYPALNASDTIRLTDDDVVFLQMGRRLVEGGSLPLISEKERAAIQTLTANIIDFERSLESVRELPASLADSSSEISSYFFFFTNAFERTFVAAQAISTGGVTLQLNSSDGMLLRLLSGASWVAEKSQLPFVGCISIFSAIVAYQAQTREMNTFRAFEEFFRGKSHDQYLITHRKLAEQICLSLDSASLANNNSIKIGDCAKRINEIIDPVKRHLRRVHLLSVEKLTPVQARAMVDLSAITKEILRLHHDKDSRSYFLVRDNNVFPPAAKKPVHTEIADSTVQMEKIQSLDEQIQRLMKQADGNVSIIKELQQTKAKVHLLESKLTDKHDVTVTSGSQAQVFVNPSRPKKETRQLEQRLDQIEMNLHKVESEQRKMRNHQEKHDQELEKVKLDHFISNRILSRSEAYEFTEMLLMNAYGRDMRPMNICVAESGRFELDGKDYCIGKVCKGNKTKALWKGKCGVKLEDRHNDVKSVMDWFDRTDLLPIYERNKKRTILLMFADELNELFISGVAHQFQSRSHRDNCDEIFNADLCPNLK</sequence>
<dbReference type="PROSITE" id="PS50088">
    <property type="entry name" value="ANK_REPEAT"/>
    <property type="match status" value="3"/>
</dbReference>
<proteinExistence type="predicted"/>
<comment type="caution">
    <text evidence="5">The sequence shown here is derived from an EMBL/GenBank/DDBJ whole genome shotgun (WGS) entry which is preliminary data.</text>
</comment>
<dbReference type="PANTHER" id="PTHR24171:SF9">
    <property type="entry name" value="ANKYRIN REPEAT DOMAIN-CONTAINING PROTEIN 39"/>
    <property type="match status" value="1"/>
</dbReference>
<keyword evidence="1" id="KW-0677">Repeat</keyword>
<dbReference type="AlphaFoldDB" id="A0ABD3NGZ4"/>
<keyword evidence="2 3" id="KW-0040">ANK repeat</keyword>